<reference evidence="2" key="1">
    <citation type="submission" date="2016-10" db="EMBL/GenBank/DDBJ databases">
        <authorList>
            <person name="Varghese N."/>
            <person name="Submissions S."/>
        </authorList>
    </citation>
    <scope>NUCLEOTIDE SEQUENCE [LARGE SCALE GENOMIC DNA]</scope>
    <source>
        <strain evidence="2">UNC178MFTsu3.1</strain>
    </source>
</reference>
<proteinExistence type="predicted"/>
<gene>
    <name evidence="1" type="ORF">SAMN02799615_02923</name>
</gene>
<keyword evidence="2" id="KW-1185">Reference proteome</keyword>
<dbReference type="Pfam" id="PF04325">
    <property type="entry name" value="DUF465"/>
    <property type="match status" value="1"/>
</dbReference>
<sequence length="68" mass="7757">MQVQDPAEIAHLLAELRVEHRDLDVAIEALAVAMGRDELQLTRMKKRKLLLKDTIARLESRLIPDLDA</sequence>
<dbReference type="AlphaFoldDB" id="A0A1I2HA38"/>
<dbReference type="EMBL" id="FONH01000011">
    <property type="protein sequence ID" value="SFF26359.1"/>
    <property type="molecule type" value="Genomic_DNA"/>
</dbReference>
<dbReference type="Proteomes" id="UP000199477">
    <property type="component" value="Unassembled WGS sequence"/>
</dbReference>
<protein>
    <recommendedName>
        <fullName evidence="3">DUF465 domain-containing protein</fullName>
    </recommendedName>
</protein>
<dbReference type="RefSeq" id="WP_026635043.1">
    <property type="nucleotide sequence ID" value="NZ_FONH01000011.1"/>
</dbReference>
<dbReference type="STRING" id="500610.SAMN02799615_02923"/>
<accession>A0A1I2HA38</accession>
<evidence type="ECO:0000313" key="2">
    <source>
        <dbReference type="Proteomes" id="UP000199477"/>
    </source>
</evidence>
<dbReference type="InterPro" id="IPR038444">
    <property type="entry name" value="DUF465_sf"/>
</dbReference>
<organism evidence="1 2">
    <name type="scientific">Dyella marensis</name>
    <dbReference type="NCBI Taxonomy" id="500610"/>
    <lineage>
        <taxon>Bacteria</taxon>
        <taxon>Pseudomonadati</taxon>
        <taxon>Pseudomonadota</taxon>
        <taxon>Gammaproteobacteria</taxon>
        <taxon>Lysobacterales</taxon>
        <taxon>Rhodanobacteraceae</taxon>
        <taxon>Dyella</taxon>
    </lineage>
</organism>
<name>A0A1I2HA38_9GAMM</name>
<evidence type="ECO:0008006" key="3">
    <source>
        <dbReference type="Google" id="ProtNLM"/>
    </source>
</evidence>
<dbReference type="InterPro" id="IPR007420">
    <property type="entry name" value="DUF465"/>
</dbReference>
<dbReference type="Gene3D" id="6.10.280.50">
    <property type="match status" value="1"/>
</dbReference>
<evidence type="ECO:0000313" key="1">
    <source>
        <dbReference type="EMBL" id="SFF26359.1"/>
    </source>
</evidence>